<dbReference type="AlphaFoldDB" id="A0A6J4NVQ7"/>
<accession>A0A6J4NVQ7</accession>
<sequence>MGVVTEDEAQWYGVRCVFAVGRSPDAVGRTYEERVTVWRARTAAEAVERAEAEAREYVAAIDEPTEAHLGLAQSFRMAEPPGDGAEVFSLMRTSDLAPGDYLDRFFDTGDERQRPLEG</sequence>
<evidence type="ECO:0000313" key="1">
    <source>
        <dbReference type="EMBL" id="CAA9399386.1"/>
    </source>
</evidence>
<name>A0A6J4NVQ7_9ACTN</name>
<protein>
    <submittedName>
        <fullName evidence="1">Uncharacterized protein</fullName>
    </submittedName>
</protein>
<gene>
    <name evidence="1" type="ORF">AVDCRST_MAG35-814</name>
</gene>
<dbReference type="EMBL" id="CADCUY010000168">
    <property type="protein sequence ID" value="CAA9399386.1"/>
    <property type="molecule type" value="Genomic_DNA"/>
</dbReference>
<reference evidence="1" key="1">
    <citation type="submission" date="2020-02" db="EMBL/GenBank/DDBJ databases">
        <authorList>
            <person name="Meier V. D."/>
        </authorList>
    </citation>
    <scope>NUCLEOTIDE SEQUENCE</scope>
    <source>
        <strain evidence="1">AVDCRST_MAG35</strain>
    </source>
</reference>
<proteinExistence type="predicted"/>
<organism evidence="1">
    <name type="scientific">uncultured Quadrisphaera sp</name>
    <dbReference type="NCBI Taxonomy" id="904978"/>
    <lineage>
        <taxon>Bacteria</taxon>
        <taxon>Bacillati</taxon>
        <taxon>Actinomycetota</taxon>
        <taxon>Actinomycetes</taxon>
        <taxon>Kineosporiales</taxon>
        <taxon>Kineosporiaceae</taxon>
        <taxon>Quadrisphaera</taxon>
        <taxon>environmental samples</taxon>
    </lineage>
</organism>